<dbReference type="NCBIfam" id="NF009430">
    <property type="entry name" value="PRK12789.1"/>
    <property type="match status" value="1"/>
</dbReference>
<evidence type="ECO:0000256" key="4">
    <source>
        <dbReference type="ARBA" id="ARBA00022729"/>
    </source>
</evidence>
<dbReference type="GO" id="GO:0005198">
    <property type="term" value="F:structural molecule activity"/>
    <property type="evidence" value="ECO:0007669"/>
    <property type="project" value="InterPro"/>
</dbReference>
<evidence type="ECO:0000256" key="5">
    <source>
        <dbReference type="ARBA" id="ARBA00022764"/>
    </source>
</evidence>
<dbReference type="AlphaFoldDB" id="A0A0A3Y761"/>
<dbReference type="eggNOG" id="COG1706">
    <property type="taxonomic scope" value="Bacteria"/>
</dbReference>
<dbReference type="PANTHER" id="PTHR30381:SF0">
    <property type="entry name" value="FLAGELLAR P-RING PROTEIN"/>
    <property type="match status" value="1"/>
</dbReference>
<reference evidence="9 10" key="1">
    <citation type="submission" date="2014-09" db="EMBL/GenBank/DDBJ databases">
        <title>Draft genome of Bradyrhizobium japonicum Is-34.</title>
        <authorList>
            <person name="Tsurumaru H."/>
            <person name="Yamakawa T."/>
            <person name="Hashimoto S."/>
            <person name="Okizaki K."/>
            <person name="Kanesaki Y."/>
            <person name="Yoshikawa H."/>
            <person name="Yajima S."/>
        </authorList>
    </citation>
    <scope>NUCLEOTIDE SEQUENCE [LARGE SCALE GENOMIC DNA]</scope>
    <source>
        <strain evidence="9 10">Is-34</strain>
    </source>
</reference>
<comment type="subunit">
    <text evidence="8">The basal body constitutes a major portion of the flagellar organelle and consists of four rings (L,P,S, and M) mounted on a central rod.</text>
</comment>
<evidence type="ECO:0000256" key="2">
    <source>
        <dbReference type="ARBA" id="ARBA00004117"/>
    </source>
</evidence>
<keyword evidence="4 8" id="KW-0732">Signal</keyword>
<feature type="chain" id="PRO_5008984077" description="Flagellar P-ring protein" evidence="8">
    <location>
        <begin position="20"/>
        <end position="376"/>
    </location>
</feature>
<dbReference type="HAMAP" id="MF_00416">
    <property type="entry name" value="FlgI"/>
    <property type="match status" value="1"/>
</dbReference>
<keyword evidence="9" id="KW-0966">Cell projection</keyword>
<proteinExistence type="inferred from homology"/>
<dbReference type="NCBIfam" id="NF003676">
    <property type="entry name" value="PRK05303.1"/>
    <property type="match status" value="1"/>
</dbReference>
<comment type="caution">
    <text evidence="9">The sequence shown here is derived from an EMBL/GenBank/DDBJ whole genome shotgun (WGS) entry which is preliminary data.</text>
</comment>
<dbReference type="EMBL" id="JRPN01000001">
    <property type="protein sequence ID" value="KGT81236.1"/>
    <property type="molecule type" value="Genomic_DNA"/>
</dbReference>
<evidence type="ECO:0000256" key="6">
    <source>
        <dbReference type="ARBA" id="ARBA00023143"/>
    </source>
</evidence>
<dbReference type="InterPro" id="IPR001782">
    <property type="entry name" value="Flag_FlgI"/>
</dbReference>
<evidence type="ECO:0000256" key="1">
    <source>
        <dbReference type="ARBA" id="ARBA00002591"/>
    </source>
</evidence>
<dbReference type="PRINTS" id="PR01010">
    <property type="entry name" value="FLGPRINGFLGI"/>
</dbReference>
<dbReference type="GO" id="GO:0030288">
    <property type="term" value="C:outer membrane-bounded periplasmic space"/>
    <property type="evidence" value="ECO:0007669"/>
    <property type="project" value="InterPro"/>
</dbReference>
<gene>
    <name evidence="8" type="primary">flgI</name>
    <name evidence="9" type="ORF">MA20_00305</name>
</gene>
<evidence type="ECO:0000256" key="3">
    <source>
        <dbReference type="ARBA" id="ARBA00019515"/>
    </source>
</evidence>
<keyword evidence="6 8" id="KW-0975">Bacterial flagellum</keyword>
<feature type="signal peptide" evidence="8">
    <location>
        <begin position="1"/>
        <end position="19"/>
    </location>
</feature>
<evidence type="ECO:0000313" key="10">
    <source>
        <dbReference type="Proteomes" id="UP000030377"/>
    </source>
</evidence>
<dbReference type="PANTHER" id="PTHR30381">
    <property type="entry name" value="FLAGELLAR P-RING PERIPLASMIC PROTEIN FLGI"/>
    <property type="match status" value="1"/>
</dbReference>
<keyword evidence="9" id="KW-0282">Flagellum</keyword>
<dbReference type="STRING" id="375.BKD09_RS11700"/>
<evidence type="ECO:0000256" key="8">
    <source>
        <dbReference type="HAMAP-Rule" id="MF_00416"/>
    </source>
</evidence>
<dbReference type="Proteomes" id="UP000030377">
    <property type="component" value="Unassembled WGS sequence"/>
</dbReference>
<comment type="function">
    <text evidence="1 8">Assembles around the rod to form the L-ring and probably protects the motor/basal body from shearing forces during rotation.</text>
</comment>
<sequence precursor="true">MTRFLLALVLLVSAASAHAAVRIKDIADIKGLRENQIVGYGLVIGLNGTGDTLRNAPFTEQSLQSMLENMGINVRNETTSTNNPPRPTTLRTRNVAAVMVTADLAPSIGAGERMDVTVSSLGDATSLLGGTLVMTSLRAADGAVYAVAQGAITVAGYSVGGQAQNVSQGTPTAGRIPNGALVEREVQGSLHEMEFLVLELKNPDFVTATRILDAINRYAGGRYRAQIAFERDYRTIVLSKPRNIGPVRFLAEIGELTVEPDTPARVVINERTGTVVIGRDVRISTVAVTHGNLTVRVTELPVVSQPAPFSRGQTVVVPQTVVEANEAGSQVAILSGVDLQRLVRGLNQIGLKPSGIIAILQAIKTAGALQADVIVQ</sequence>
<accession>A0A0A3Y761</accession>
<organism evidence="9 10">
    <name type="scientific">Bradyrhizobium japonicum</name>
    <dbReference type="NCBI Taxonomy" id="375"/>
    <lineage>
        <taxon>Bacteria</taxon>
        <taxon>Pseudomonadati</taxon>
        <taxon>Pseudomonadota</taxon>
        <taxon>Alphaproteobacteria</taxon>
        <taxon>Hyphomicrobiales</taxon>
        <taxon>Nitrobacteraceae</taxon>
        <taxon>Bradyrhizobium</taxon>
    </lineage>
</organism>
<protein>
    <recommendedName>
        <fullName evidence="3 8">Flagellar P-ring protein</fullName>
    </recommendedName>
    <alternativeName>
        <fullName evidence="7 8">Basal body P-ring protein</fullName>
    </alternativeName>
</protein>
<evidence type="ECO:0000313" key="9">
    <source>
        <dbReference type="EMBL" id="KGT81236.1"/>
    </source>
</evidence>
<dbReference type="GO" id="GO:0071973">
    <property type="term" value="P:bacterial-type flagellum-dependent cell motility"/>
    <property type="evidence" value="ECO:0007669"/>
    <property type="project" value="InterPro"/>
</dbReference>
<keyword evidence="9" id="KW-0969">Cilium</keyword>
<keyword evidence="5" id="KW-0574">Periplasm</keyword>
<dbReference type="GO" id="GO:0009428">
    <property type="term" value="C:bacterial-type flagellum basal body, distal rod, P ring"/>
    <property type="evidence" value="ECO:0007669"/>
    <property type="project" value="InterPro"/>
</dbReference>
<dbReference type="Pfam" id="PF02119">
    <property type="entry name" value="FlgI"/>
    <property type="match status" value="1"/>
</dbReference>
<name>A0A0A3Y761_BRAJP</name>
<evidence type="ECO:0000256" key="7">
    <source>
        <dbReference type="ARBA" id="ARBA00032344"/>
    </source>
</evidence>
<dbReference type="RefSeq" id="WP_041953090.1">
    <property type="nucleotide sequence ID" value="NZ_CP081350.1"/>
</dbReference>
<comment type="subcellular location">
    <subcellularLocation>
        <location evidence="2 8">Bacterial flagellum basal body</location>
    </subcellularLocation>
</comment>
<comment type="similarity">
    <text evidence="8">Belongs to the FlgI family.</text>
</comment>